<evidence type="ECO:0000256" key="7">
    <source>
        <dbReference type="RuleBase" id="RU367016"/>
    </source>
</evidence>
<evidence type="ECO:0000256" key="5">
    <source>
        <dbReference type="ARBA" id="ARBA00022989"/>
    </source>
</evidence>
<dbReference type="PANTHER" id="PTHR30353:SF0">
    <property type="entry name" value="TRANSMEMBRANE PROTEIN"/>
    <property type="match status" value="1"/>
</dbReference>
<evidence type="ECO:0000259" key="8">
    <source>
        <dbReference type="Pfam" id="PF09335"/>
    </source>
</evidence>
<keyword evidence="4 7" id="KW-0812">Transmembrane</keyword>
<dbReference type="InterPro" id="IPR032818">
    <property type="entry name" value="DedA-like"/>
</dbReference>
<keyword evidence="3 7" id="KW-1003">Cell membrane</keyword>
<feature type="transmembrane region" description="Helical" evidence="7">
    <location>
        <begin position="118"/>
        <end position="137"/>
    </location>
</feature>
<gene>
    <name evidence="9" type="ORF">ACFQDO_10670</name>
</gene>
<feature type="transmembrane region" description="Helical" evidence="7">
    <location>
        <begin position="178"/>
        <end position="196"/>
    </location>
</feature>
<evidence type="ECO:0000256" key="3">
    <source>
        <dbReference type="ARBA" id="ARBA00022475"/>
    </source>
</evidence>
<reference evidence="10" key="1">
    <citation type="journal article" date="2019" name="Int. J. Syst. Evol. Microbiol.">
        <title>The Global Catalogue of Microorganisms (GCM) 10K type strain sequencing project: providing services to taxonomists for standard genome sequencing and annotation.</title>
        <authorList>
            <consortium name="The Broad Institute Genomics Platform"/>
            <consortium name="The Broad Institute Genome Sequencing Center for Infectious Disease"/>
            <person name="Wu L."/>
            <person name="Ma J."/>
        </authorList>
    </citation>
    <scope>NUCLEOTIDE SEQUENCE [LARGE SCALE GENOMIC DNA]</scope>
    <source>
        <strain evidence="10">KACC 14249</strain>
    </source>
</reference>
<proteinExistence type="inferred from homology"/>
<feature type="domain" description="VTT" evidence="8">
    <location>
        <begin position="38"/>
        <end position="164"/>
    </location>
</feature>
<comment type="similarity">
    <text evidence="2 7">Belongs to the DedA family.</text>
</comment>
<evidence type="ECO:0000313" key="9">
    <source>
        <dbReference type="EMBL" id="MFC6007591.1"/>
    </source>
</evidence>
<keyword evidence="6 7" id="KW-0472">Membrane</keyword>
<keyword evidence="10" id="KW-1185">Reference proteome</keyword>
<dbReference type="Pfam" id="PF09335">
    <property type="entry name" value="VTT_dom"/>
    <property type="match status" value="1"/>
</dbReference>
<dbReference type="Proteomes" id="UP001596189">
    <property type="component" value="Unassembled WGS sequence"/>
</dbReference>
<name>A0ABW1JEU5_9ACTN</name>
<evidence type="ECO:0000256" key="6">
    <source>
        <dbReference type="ARBA" id="ARBA00023136"/>
    </source>
</evidence>
<evidence type="ECO:0000256" key="4">
    <source>
        <dbReference type="ARBA" id="ARBA00022692"/>
    </source>
</evidence>
<feature type="transmembrane region" description="Helical" evidence="7">
    <location>
        <begin position="59"/>
        <end position="79"/>
    </location>
</feature>
<feature type="transmembrane region" description="Helical" evidence="7">
    <location>
        <begin position="18"/>
        <end position="38"/>
    </location>
</feature>
<evidence type="ECO:0000256" key="2">
    <source>
        <dbReference type="ARBA" id="ARBA00010792"/>
    </source>
</evidence>
<comment type="subcellular location">
    <subcellularLocation>
        <location evidence="1 7">Cell membrane</location>
        <topology evidence="1 7">Multi-pass membrane protein</topology>
    </subcellularLocation>
</comment>
<dbReference type="EMBL" id="JBHSRD010000004">
    <property type="protein sequence ID" value="MFC6007591.1"/>
    <property type="molecule type" value="Genomic_DNA"/>
</dbReference>
<feature type="transmembrane region" description="Helical" evidence="7">
    <location>
        <begin position="144"/>
        <end position="166"/>
    </location>
</feature>
<dbReference type="RefSeq" id="WP_345715824.1">
    <property type="nucleotide sequence ID" value="NZ_BAABFP010000002.1"/>
</dbReference>
<evidence type="ECO:0000313" key="10">
    <source>
        <dbReference type="Proteomes" id="UP001596189"/>
    </source>
</evidence>
<dbReference type="PANTHER" id="PTHR30353">
    <property type="entry name" value="INNER MEMBRANE PROTEIN DEDA-RELATED"/>
    <property type="match status" value="1"/>
</dbReference>
<protein>
    <submittedName>
        <fullName evidence="9">DedA family protein</fullName>
    </submittedName>
</protein>
<accession>A0ABW1JEU5</accession>
<organism evidence="9 10">
    <name type="scientific">Angustibacter luteus</name>
    <dbReference type="NCBI Taxonomy" id="658456"/>
    <lineage>
        <taxon>Bacteria</taxon>
        <taxon>Bacillati</taxon>
        <taxon>Actinomycetota</taxon>
        <taxon>Actinomycetes</taxon>
        <taxon>Kineosporiales</taxon>
        <taxon>Kineosporiaceae</taxon>
    </lineage>
</organism>
<comment type="caution">
    <text evidence="9">The sequence shown here is derived from an EMBL/GenBank/DDBJ whole genome shotgun (WGS) entry which is preliminary data.</text>
</comment>
<dbReference type="InterPro" id="IPR032816">
    <property type="entry name" value="VTT_dom"/>
</dbReference>
<sequence>MHALGPSWLDPQHLIDTYALPGTLLVVFIECGLFFFLLPGDSLLFTLGLLISQGTLHHSLAYVIPLLIVAAFAGSIAGYEIGRAMGPRITGPNSRLIRQKHVDQTHAFFERYGARALILGRFVPIVRTFITLIAGVSRMDRRQFYVYSAIGAVLWVTTMTLAGYFLGTIDFVAKNVEAIAILIVFVSVIPIGFEYLRHRRAERSSQG</sequence>
<keyword evidence="5 7" id="KW-1133">Transmembrane helix</keyword>
<evidence type="ECO:0000256" key="1">
    <source>
        <dbReference type="ARBA" id="ARBA00004651"/>
    </source>
</evidence>